<feature type="transmembrane region" description="Helical" evidence="4">
    <location>
        <begin position="167"/>
        <end position="186"/>
    </location>
</feature>
<keyword evidence="2 3" id="KW-0067">ATP-binding</keyword>
<dbReference type="InterPro" id="IPR003593">
    <property type="entry name" value="AAA+_ATPase"/>
</dbReference>
<dbReference type="eggNOG" id="COG2819">
    <property type="taxonomic scope" value="Bacteria"/>
</dbReference>
<dbReference type="GO" id="GO:0003677">
    <property type="term" value="F:DNA binding"/>
    <property type="evidence" value="ECO:0007669"/>
    <property type="project" value="InterPro"/>
</dbReference>
<dbReference type="SUPFAM" id="SSF52540">
    <property type="entry name" value="P-loop containing nucleoside triphosphate hydrolases"/>
    <property type="match status" value="1"/>
</dbReference>
<feature type="domain" description="FtsK" evidence="5">
    <location>
        <begin position="590"/>
        <end position="787"/>
    </location>
</feature>
<keyword evidence="7" id="KW-1185">Reference proteome</keyword>
<reference evidence="6 7" key="1">
    <citation type="journal article" date="2015" name="PeerJ">
        <title>First genomic representation of candidate bacterial phylum KSB3 points to enhanced environmental sensing as a trigger of wastewater bulking.</title>
        <authorList>
            <person name="Sekiguchi Y."/>
            <person name="Ohashi A."/>
            <person name="Parks D.H."/>
            <person name="Yamauchi T."/>
            <person name="Tyson G.W."/>
            <person name="Hugenholtz P."/>
        </authorList>
    </citation>
    <scope>NUCLEOTIDE SEQUENCE [LARGE SCALE GENOMIC DNA]</scope>
</reference>
<dbReference type="HOGENOM" id="CLU_005880_0_0_0"/>
<evidence type="ECO:0000256" key="3">
    <source>
        <dbReference type="PROSITE-ProRule" id="PRU00289"/>
    </source>
</evidence>
<sequence length="1148" mass="130351">MKQDLLKEQREMLRHFHQFASKYAQLVAKAYSIYQERKKDSQDSHERALQQIKGNLQRDEEIFDLKLNYIISGEISKATNDLNRHYSWVVGTTSASDTPLYVGNDNPGKALEQCVDHAIRLRSKIEKISGEPINWGCVIGVIFALAWVISLGIVSLGIFWQRRSLGNAFWITLVLTFLIFIGVNYFRIRRRRTPYAQLLRLKLDAIQLHKLILEKLKKEYNDQINLSKEKYTTQIHAIEHDYQSAVNNAKQNFEENMSKLHQSLEQFRRRIDQLSPEWTDEYWQNFTFSVSIPSVTRMGTFTTGTWNYDKPGNVKIDDYQFSMPALFPFPGNQALLVKINGQGKNIIPQQLQGVLLRLLATIPPAKLRFTFIDPVALGQNVAPFMHLADYDESLVTSKAWSEPKYIEQRLEELTEHMEIVIQKYLRNTYASIEEFNQQAGEVAEAYRFLVALNFPVNFSDDAARRLVSIVQNGPRCGVHTIILYDTDQKLPYGFNAGDLERSSMVVSWDGSQLIWQESEASSKCILELETPPDEQIFNMIINQVGKAAIEASKVEVPFEKILEKSQLVPQYWWTGSTENGIQAPLGPIGANKVQYLDLGKGTAQHTLIAGKTGSGKSTLLHVLISTLALNYSPDEVELYLIDFKKGVEFKTYATHQLPHARVIAIESEREFGLSVLEGLDAELKRRGDLFRTTEVDGLKEYRKKTEQKISRILLLVDEFQEFFTEDDVIASKVSQILDRLVRQGRAFGIHVLLGSQTLAGTYTLARSTIDQMAIRIALQCSEADSRLILSDDNPAARLLSRPGEAIYNSANGLVEGNNPFQVAWLPDDKHDLYLDKVNELAQQRGLFPPKNQIVFEGNAPADAEHDQALNAFLSNPKWDEPLRRFPAWLGEPIAIKDATSANFRHQAESNLLIIGQNDEAAMGILMTSILTLAAQHSPTSTRFYLLDFGSVDVPHADFLKSLSEVLPHTVKYGRRRQLPEMINEIAQEVEQRLEHEDESLQGKSTIYLVVYGLQRARDLEQDDSFGGGFSLDANDAPAPSDPGKQFPKILREGPEFGIHTIVYCDTNTNLNRRLSRQALREFEMRVVFQMGNEDSMNLIDSPAAGKLGQHRALYYSEEDGILEKFRPFALPNEQWLKKIGETLKKKAE</sequence>
<keyword evidence="4" id="KW-0472">Membrane</keyword>
<dbReference type="PROSITE" id="PS50901">
    <property type="entry name" value="FTSK"/>
    <property type="match status" value="1"/>
</dbReference>
<evidence type="ECO:0000256" key="4">
    <source>
        <dbReference type="SAM" id="Phobius"/>
    </source>
</evidence>
<accession>A0A081C7E2</accession>
<keyword evidence="6" id="KW-0132">Cell division</keyword>
<evidence type="ECO:0000256" key="1">
    <source>
        <dbReference type="ARBA" id="ARBA00022741"/>
    </source>
</evidence>
<dbReference type="SMART" id="SM00382">
    <property type="entry name" value="AAA"/>
    <property type="match status" value="1"/>
</dbReference>
<feature type="binding site" evidence="3">
    <location>
        <begin position="610"/>
        <end position="617"/>
    </location>
    <ligand>
        <name>ATP</name>
        <dbReference type="ChEBI" id="CHEBI:30616"/>
    </ligand>
</feature>
<proteinExistence type="predicted"/>
<dbReference type="Proteomes" id="UP000030661">
    <property type="component" value="Unassembled WGS sequence"/>
</dbReference>
<evidence type="ECO:0000259" key="5">
    <source>
        <dbReference type="PROSITE" id="PS50901"/>
    </source>
</evidence>
<dbReference type="PANTHER" id="PTHR22683:SF41">
    <property type="entry name" value="DNA TRANSLOCASE FTSK"/>
    <property type="match status" value="1"/>
</dbReference>
<organism evidence="6 7">
    <name type="scientific">Vecturithrix granuli</name>
    <dbReference type="NCBI Taxonomy" id="1499967"/>
    <lineage>
        <taxon>Bacteria</taxon>
        <taxon>Candidatus Moduliflexota</taxon>
        <taxon>Candidatus Vecturitrichia</taxon>
        <taxon>Candidatus Vecturitrichales</taxon>
        <taxon>Candidatus Vecturitrichaceae</taxon>
        <taxon>Candidatus Vecturithrix</taxon>
    </lineage>
</organism>
<evidence type="ECO:0000313" key="7">
    <source>
        <dbReference type="Proteomes" id="UP000030661"/>
    </source>
</evidence>
<protein>
    <submittedName>
        <fullName evidence="6">Cell divisionFtsK/SpoIIIE</fullName>
    </submittedName>
</protein>
<dbReference type="PANTHER" id="PTHR22683">
    <property type="entry name" value="SPORULATION PROTEIN RELATED"/>
    <property type="match status" value="1"/>
</dbReference>
<keyword evidence="1 3" id="KW-0547">Nucleotide-binding</keyword>
<name>A0A081C7E2_VECG1</name>
<dbReference type="EMBL" id="DF820473">
    <property type="protein sequence ID" value="GAK60497.1"/>
    <property type="molecule type" value="Genomic_DNA"/>
</dbReference>
<dbReference type="Pfam" id="PF01580">
    <property type="entry name" value="FtsK_SpoIIIE"/>
    <property type="match status" value="1"/>
</dbReference>
<feature type="transmembrane region" description="Helical" evidence="4">
    <location>
        <begin position="133"/>
        <end position="161"/>
    </location>
</feature>
<dbReference type="InterPro" id="IPR002543">
    <property type="entry name" value="FtsK_dom"/>
</dbReference>
<dbReference type="eggNOG" id="COG1674">
    <property type="taxonomic scope" value="Bacteria"/>
</dbReference>
<dbReference type="STRING" id="1499967.U27_00394"/>
<keyword evidence="4" id="KW-1133">Transmembrane helix</keyword>
<evidence type="ECO:0000256" key="2">
    <source>
        <dbReference type="ARBA" id="ARBA00022840"/>
    </source>
</evidence>
<keyword evidence="4" id="KW-0812">Transmembrane</keyword>
<dbReference type="AlphaFoldDB" id="A0A081C7E2"/>
<dbReference type="GO" id="GO:0051301">
    <property type="term" value="P:cell division"/>
    <property type="evidence" value="ECO:0007669"/>
    <property type="project" value="UniProtKB-KW"/>
</dbReference>
<dbReference type="InterPro" id="IPR050206">
    <property type="entry name" value="FtsK/SpoIIIE/SftA"/>
</dbReference>
<dbReference type="InterPro" id="IPR027417">
    <property type="entry name" value="P-loop_NTPase"/>
</dbReference>
<dbReference type="Gene3D" id="3.40.50.300">
    <property type="entry name" value="P-loop containing nucleotide triphosphate hydrolases"/>
    <property type="match status" value="3"/>
</dbReference>
<keyword evidence="6" id="KW-0131">Cell cycle</keyword>
<evidence type="ECO:0000313" key="6">
    <source>
        <dbReference type="EMBL" id="GAK60497.1"/>
    </source>
</evidence>
<dbReference type="GO" id="GO:0005524">
    <property type="term" value="F:ATP binding"/>
    <property type="evidence" value="ECO:0007669"/>
    <property type="project" value="UniProtKB-UniRule"/>
</dbReference>
<gene>
    <name evidence="6" type="ORF">U27_00394</name>
</gene>